<feature type="transmembrane region" description="Helical" evidence="6">
    <location>
        <begin position="262"/>
        <end position="285"/>
    </location>
</feature>
<feature type="transmembrane region" description="Helical" evidence="6">
    <location>
        <begin position="396"/>
        <end position="418"/>
    </location>
</feature>
<reference evidence="7 8" key="1">
    <citation type="submission" date="2015-01" db="EMBL/GenBank/DDBJ databases">
        <title>Genome sequencing of Jeotgalibacillus soli.</title>
        <authorList>
            <person name="Goh K.M."/>
            <person name="Chan K.-G."/>
            <person name="Yaakop A.S."/>
            <person name="Ee R."/>
            <person name="Gan H.M."/>
            <person name="Chan C.S."/>
        </authorList>
    </citation>
    <scope>NUCLEOTIDE SEQUENCE [LARGE SCALE GENOMIC DNA]</scope>
    <source>
        <strain evidence="7 8">P9</strain>
    </source>
</reference>
<sequence>MKIIKSFKGINKVSFLTNNKKEITLSAFSQIILLLQLVVQNKLLAVNFSKLEYGNWALLLSIYVLISMLPFTAFDQAIAKLTYHKINSKEKYYFTNNVYLVYLFLFVVYFIVLGIVTSTVFTSTILSSFFVYFILFTFTEILKSSLLVMDNASRDRLRVMFLRLFELIFRTILLILLAYFKVFTINNVLIIFMLGNIIMILTSYKKFNTIYGYIKVNKIKQFYNDIILFSYPLMIWAIFGWLQNMVNRWYLDYYLDPETVAAYTILVSLSFFLPNAFYGIVNNFFMPYIFSKNTKTSYSFYKSYLMIIGILLFLYTIFIVFTSDYLVIILADSKYLDISPYIPFITLSSSLYIIAMLSTFEIFRSGETKKLLFPTILSGLLPAIAGFFIINNYGLIGAILNHILGQVVYAIIVLYISYRHIRREDMSA</sequence>
<dbReference type="STRING" id="889306.KP78_12800"/>
<evidence type="ECO:0000313" key="7">
    <source>
        <dbReference type="EMBL" id="KIL49812.1"/>
    </source>
</evidence>
<organism evidence="7 8">
    <name type="scientific">Jeotgalibacillus soli</name>
    <dbReference type="NCBI Taxonomy" id="889306"/>
    <lineage>
        <taxon>Bacteria</taxon>
        <taxon>Bacillati</taxon>
        <taxon>Bacillota</taxon>
        <taxon>Bacilli</taxon>
        <taxon>Bacillales</taxon>
        <taxon>Caryophanaceae</taxon>
        <taxon>Jeotgalibacillus</taxon>
    </lineage>
</organism>
<keyword evidence="8" id="KW-1185">Reference proteome</keyword>
<feature type="transmembrane region" description="Helical" evidence="6">
    <location>
        <begin position="185"/>
        <end position="202"/>
    </location>
</feature>
<keyword evidence="5 6" id="KW-0472">Membrane</keyword>
<protein>
    <recommendedName>
        <fullName evidence="9">Polysaccharide biosynthesis protein C-terminal domain-containing protein</fullName>
    </recommendedName>
</protein>
<evidence type="ECO:0008006" key="9">
    <source>
        <dbReference type="Google" id="ProtNLM"/>
    </source>
</evidence>
<feature type="transmembrane region" description="Helical" evidence="6">
    <location>
        <begin position="161"/>
        <end position="179"/>
    </location>
</feature>
<dbReference type="InterPro" id="IPR050833">
    <property type="entry name" value="Poly_Biosynth_Transport"/>
</dbReference>
<proteinExistence type="predicted"/>
<keyword evidence="2" id="KW-1003">Cell membrane</keyword>
<feature type="transmembrane region" description="Helical" evidence="6">
    <location>
        <begin position="129"/>
        <end position="149"/>
    </location>
</feature>
<keyword evidence="4 6" id="KW-1133">Transmembrane helix</keyword>
<dbReference type="RefSeq" id="WP_041087060.1">
    <property type="nucleotide sequence ID" value="NZ_JXRP01000009.1"/>
</dbReference>
<keyword evidence="3 6" id="KW-0812">Transmembrane</keyword>
<dbReference type="EMBL" id="JXRP01000009">
    <property type="protein sequence ID" value="KIL49812.1"/>
    <property type="molecule type" value="Genomic_DNA"/>
</dbReference>
<feature type="transmembrane region" description="Helical" evidence="6">
    <location>
        <begin position="341"/>
        <end position="359"/>
    </location>
</feature>
<feature type="transmembrane region" description="Helical" evidence="6">
    <location>
        <begin position="99"/>
        <end position="123"/>
    </location>
</feature>
<dbReference type="PANTHER" id="PTHR30250:SF11">
    <property type="entry name" value="O-ANTIGEN TRANSPORTER-RELATED"/>
    <property type="match status" value="1"/>
</dbReference>
<evidence type="ECO:0000256" key="3">
    <source>
        <dbReference type="ARBA" id="ARBA00022692"/>
    </source>
</evidence>
<evidence type="ECO:0000256" key="2">
    <source>
        <dbReference type="ARBA" id="ARBA00022475"/>
    </source>
</evidence>
<evidence type="ECO:0000256" key="6">
    <source>
        <dbReference type="SAM" id="Phobius"/>
    </source>
</evidence>
<accession>A0A0C2VLL2</accession>
<dbReference type="GO" id="GO:0005886">
    <property type="term" value="C:plasma membrane"/>
    <property type="evidence" value="ECO:0007669"/>
    <property type="project" value="UniProtKB-SubCell"/>
</dbReference>
<evidence type="ECO:0000256" key="4">
    <source>
        <dbReference type="ARBA" id="ARBA00022989"/>
    </source>
</evidence>
<comment type="caution">
    <text evidence="7">The sequence shown here is derived from an EMBL/GenBank/DDBJ whole genome shotgun (WGS) entry which is preliminary data.</text>
</comment>
<name>A0A0C2VLL2_9BACL</name>
<feature type="transmembrane region" description="Helical" evidence="6">
    <location>
        <begin position="305"/>
        <end position="329"/>
    </location>
</feature>
<dbReference type="AlphaFoldDB" id="A0A0C2VLL2"/>
<feature type="transmembrane region" description="Helical" evidence="6">
    <location>
        <begin position="371"/>
        <end position="390"/>
    </location>
</feature>
<feature type="transmembrane region" description="Helical" evidence="6">
    <location>
        <begin position="222"/>
        <end position="242"/>
    </location>
</feature>
<evidence type="ECO:0000256" key="5">
    <source>
        <dbReference type="ARBA" id="ARBA00023136"/>
    </source>
</evidence>
<gene>
    <name evidence="7" type="ORF">KP78_12800</name>
</gene>
<dbReference type="OrthoDB" id="371333at2"/>
<comment type="subcellular location">
    <subcellularLocation>
        <location evidence="1">Cell membrane</location>
        <topology evidence="1">Multi-pass membrane protein</topology>
    </subcellularLocation>
</comment>
<dbReference type="PANTHER" id="PTHR30250">
    <property type="entry name" value="PST FAMILY PREDICTED COLANIC ACID TRANSPORTER"/>
    <property type="match status" value="1"/>
</dbReference>
<feature type="transmembrane region" description="Helical" evidence="6">
    <location>
        <begin position="56"/>
        <end position="78"/>
    </location>
</feature>
<evidence type="ECO:0000313" key="8">
    <source>
        <dbReference type="Proteomes" id="UP000031938"/>
    </source>
</evidence>
<evidence type="ECO:0000256" key="1">
    <source>
        <dbReference type="ARBA" id="ARBA00004651"/>
    </source>
</evidence>
<dbReference type="PATRIC" id="fig|889306.3.peg.1290"/>
<dbReference type="Proteomes" id="UP000031938">
    <property type="component" value="Unassembled WGS sequence"/>
</dbReference>